<keyword evidence="3" id="KW-1185">Reference proteome</keyword>
<dbReference type="GO" id="GO:0043565">
    <property type="term" value="F:sequence-specific DNA binding"/>
    <property type="evidence" value="ECO:0007669"/>
    <property type="project" value="TreeGrafter"/>
</dbReference>
<dbReference type="GO" id="GO:0006313">
    <property type="term" value="P:DNA transposition"/>
    <property type="evidence" value="ECO:0007669"/>
    <property type="project" value="InterPro"/>
</dbReference>
<dbReference type="SMART" id="SM01321">
    <property type="entry name" value="Y1_Tnp"/>
    <property type="match status" value="1"/>
</dbReference>
<dbReference type="PANTHER" id="PTHR36966">
    <property type="entry name" value="REP-ASSOCIATED TYROSINE TRANSPOSASE"/>
    <property type="match status" value="1"/>
</dbReference>
<dbReference type="AlphaFoldDB" id="A0A926ZGA4"/>
<dbReference type="InterPro" id="IPR002686">
    <property type="entry name" value="Transposase_17"/>
</dbReference>
<feature type="domain" description="Transposase IS200-like" evidence="1">
    <location>
        <begin position="9"/>
        <end position="137"/>
    </location>
</feature>
<comment type="caution">
    <text evidence="2">The sequence shown here is derived from an EMBL/GenBank/DDBJ whole genome shotgun (WGS) entry which is preliminary data.</text>
</comment>
<dbReference type="GO" id="GO:0004803">
    <property type="term" value="F:transposase activity"/>
    <property type="evidence" value="ECO:0007669"/>
    <property type="project" value="InterPro"/>
</dbReference>
<gene>
    <name evidence="2" type="ORF">H6G03_11535</name>
</gene>
<dbReference type="InterPro" id="IPR052715">
    <property type="entry name" value="RAYT_transposase"/>
</dbReference>
<dbReference type="Gene3D" id="3.30.70.1290">
    <property type="entry name" value="Transposase IS200-like"/>
    <property type="match status" value="1"/>
</dbReference>
<dbReference type="SUPFAM" id="SSF143422">
    <property type="entry name" value="Transposase IS200-like"/>
    <property type="match status" value="1"/>
</dbReference>
<sequence length="183" mass="21956">MSNYRRVIIPGATYFFTQVTYQRIPWLCSDISRETLRKGLQRLQILYPFSLDAIVLLPDHLHCIWTLPDGDSNYAGRWRYLKIFVTRSCGHKLQIAAEISLSRQKRQEKNLWQRRYWEHLITDETDFNNHYNYIHYNPVKHGLCQSPKDWKFSSFHRFVKQGIYPEDWGANETPYILENIGNE</sequence>
<dbReference type="NCBIfam" id="NF047646">
    <property type="entry name" value="REP_Tyr_transpos"/>
    <property type="match status" value="1"/>
</dbReference>
<reference evidence="2" key="1">
    <citation type="journal article" date="2015" name="ISME J.">
        <title>Draft Genome Sequence of Streptomyces incarnatus NRRL8089, which Produces the Nucleoside Antibiotic Sinefungin.</title>
        <authorList>
            <person name="Oshima K."/>
            <person name="Hattori M."/>
            <person name="Shimizu H."/>
            <person name="Fukuda K."/>
            <person name="Nemoto M."/>
            <person name="Inagaki K."/>
            <person name="Tamura T."/>
        </authorList>
    </citation>
    <scope>NUCLEOTIDE SEQUENCE</scope>
    <source>
        <strain evidence="2">FACHB-1375</strain>
    </source>
</reference>
<organism evidence="2 3">
    <name type="scientific">Aerosakkonema funiforme FACHB-1375</name>
    <dbReference type="NCBI Taxonomy" id="2949571"/>
    <lineage>
        <taxon>Bacteria</taxon>
        <taxon>Bacillati</taxon>
        <taxon>Cyanobacteriota</taxon>
        <taxon>Cyanophyceae</taxon>
        <taxon>Oscillatoriophycideae</taxon>
        <taxon>Aerosakkonematales</taxon>
        <taxon>Aerosakkonemataceae</taxon>
        <taxon>Aerosakkonema</taxon>
    </lineage>
</organism>
<proteinExistence type="predicted"/>
<dbReference type="PANTHER" id="PTHR36966:SF1">
    <property type="entry name" value="REP-ASSOCIATED TYROSINE TRANSPOSASE"/>
    <property type="match status" value="1"/>
</dbReference>
<evidence type="ECO:0000259" key="1">
    <source>
        <dbReference type="SMART" id="SM01321"/>
    </source>
</evidence>
<protein>
    <submittedName>
        <fullName evidence="2">Transposase</fullName>
    </submittedName>
</protein>
<name>A0A926ZGA4_9CYAN</name>
<dbReference type="EMBL" id="JACJPW010000025">
    <property type="protein sequence ID" value="MBD2181730.1"/>
    <property type="molecule type" value="Genomic_DNA"/>
</dbReference>
<evidence type="ECO:0000313" key="3">
    <source>
        <dbReference type="Proteomes" id="UP000641646"/>
    </source>
</evidence>
<dbReference type="InterPro" id="IPR036515">
    <property type="entry name" value="Transposase_17_sf"/>
</dbReference>
<evidence type="ECO:0000313" key="2">
    <source>
        <dbReference type="EMBL" id="MBD2181730.1"/>
    </source>
</evidence>
<accession>A0A926ZGA4</accession>
<dbReference type="Proteomes" id="UP000641646">
    <property type="component" value="Unassembled WGS sequence"/>
</dbReference>
<dbReference type="RefSeq" id="WP_190464541.1">
    <property type="nucleotide sequence ID" value="NZ_JACJPW010000025.1"/>
</dbReference>
<reference evidence="2" key="2">
    <citation type="submission" date="2020-08" db="EMBL/GenBank/DDBJ databases">
        <authorList>
            <person name="Chen M."/>
            <person name="Teng W."/>
            <person name="Zhao L."/>
            <person name="Hu C."/>
            <person name="Zhou Y."/>
            <person name="Han B."/>
            <person name="Song L."/>
            <person name="Shu W."/>
        </authorList>
    </citation>
    <scope>NUCLEOTIDE SEQUENCE</scope>
    <source>
        <strain evidence="2">FACHB-1375</strain>
    </source>
</reference>